<proteinExistence type="predicted"/>
<dbReference type="EMBL" id="CM041547">
    <property type="protein sequence ID" value="KAI3359122.1"/>
    <property type="molecule type" value="Genomic_DNA"/>
</dbReference>
<accession>A0ACB8VW33</accession>
<evidence type="ECO:0000313" key="1">
    <source>
        <dbReference type="EMBL" id="KAI3359122.1"/>
    </source>
</evidence>
<evidence type="ECO:0000313" key="2">
    <source>
        <dbReference type="Proteomes" id="UP000831701"/>
    </source>
</evidence>
<organism evidence="1 2">
    <name type="scientific">Scortum barcoo</name>
    <name type="common">barcoo grunter</name>
    <dbReference type="NCBI Taxonomy" id="214431"/>
    <lineage>
        <taxon>Eukaryota</taxon>
        <taxon>Metazoa</taxon>
        <taxon>Chordata</taxon>
        <taxon>Craniata</taxon>
        <taxon>Vertebrata</taxon>
        <taxon>Euteleostomi</taxon>
        <taxon>Actinopterygii</taxon>
        <taxon>Neopterygii</taxon>
        <taxon>Teleostei</taxon>
        <taxon>Neoteleostei</taxon>
        <taxon>Acanthomorphata</taxon>
        <taxon>Eupercaria</taxon>
        <taxon>Centrarchiformes</taxon>
        <taxon>Terapontoidei</taxon>
        <taxon>Terapontidae</taxon>
        <taxon>Scortum</taxon>
    </lineage>
</organism>
<comment type="caution">
    <text evidence="1">The sequence shown here is derived from an EMBL/GenBank/DDBJ whole genome shotgun (WGS) entry which is preliminary data.</text>
</comment>
<sequence>MVALSRCTVTFLDGRKTVAGALPVSVSTWPADPLLSRCGEAVARKQQVVKHVTPSGQVTLMYLGSGAESEHVWSQTKGEKEKPAVPAIIMGNVRSLGNKTDELAALVKTQRENRECSIFCFSETWLHSHIPDSSVEIPGYSLVRGDRDCSKSRKKKGGGLALYVSERWCSPGHVFVKERFCTPDIELLAVGMRPVLFTEGVHVYRCYRCLHSPVS</sequence>
<protein>
    <submittedName>
        <fullName evidence="1">Uncharacterized protein</fullName>
    </submittedName>
</protein>
<reference evidence="1" key="1">
    <citation type="submission" date="2022-04" db="EMBL/GenBank/DDBJ databases">
        <title>Jade perch genome.</title>
        <authorList>
            <person name="Chao B."/>
        </authorList>
    </citation>
    <scope>NUCLEOTIDE SEQUENCE</scope>
    <source>
        <strain evidence="1">CB-2022</strain>
    </source>
</reference>
<keyword evidence="2" id="KW-1185">Reference proteome</keyword>
<name>A0ACB8VW33_9TELE</name>
<dbReference type="Proteomes" id="UP000831701">
    <property type="component" value="Chromosome 17"/>
</dbReference>
<gene>
    <name evidence="1" type="ORF">L3Q82_002666</name>
</gene>